<evidence type="ECO:0000313" key="2">
    <source>
        <dbReference type="Proteomes" id="UP000285517"/>
    </source>
</evidence>
<dbReference type="PROSITE" id="PS51257">
    <property type="entry name" value="PROKAR_LIPOPROTEIN"/>
    <property type="match status" value="1"/>
</dbReference>
<dbReference type="AlphaFoldDB" id="A0A410G4Z0"/>
<sequence>MLDLLKTSYLFIPLFILSIGIGSCGSSKIADDKMIFEENPPFTIENAYFQKWVAGIEEGGSGTKVHLTFRSMEPNVVIKNIYFQNQIIKAQKSSANPREYTADFPNSSRNDIVMDIDPVKEAANTPSGNFPFELNKNEAVLGYLFNGKENFYKISHLSEKEHLAYPQSNPNNPN</sequence>
<dbReference type="RefSeq" id="WP_128250677.1">
    <property type="nucleotide sequence ID" value="NZ_CP034951.1"/>
</dbReference>
<evidence type="ECO:0000313" key="1">
    <source>
        <dbReference type="EMBL" id="QAA82310.1"/>
    </source>
</evidence>
<reference evidence="1 2" key="1">
    <citation type="submission" date="2019-01" db="EMBL/GenBank/DDBJ databases">
        <title>Complete genome sequencing of Aequorivita sp. H23M31.</title>
        <authorList>
            <person name="Bae J.-W."/>
        </authorList>
    </citation>
    <scope>NUCLEOTIDE SEQUENCE [LARGE SCALE GENOMIC DNA]</scope>
    <source>
        <strain evidence="1 2">H23M31</strain>
    </source>
</reference>
<dbReference type="OrthoDB" id="1364277at2"/>
<dbReference type="KEGG" id="aev:EI546_11540"/>
<protein>
    <recommendedName>
        <fullName evidence="3">Lipoprotein</fullName>
    </recommendedName>
</protein>
<name>A0A410G4Z0_9FLAO</name>
<proteinExistence type="predicted"/>
<accession>A0A410G4Z0</accession>
<gene>
    <name evidence="1" type="ORF">EI546_11540</name>
</gene>
<keyword evidence="2" id="KW-1185">Reference proteome</keyword>
<dbReference type="Proteomes" id="UP000285517">
    <property type="component" value="Chromosome"/>
</dbReference>
<evidence type="ECO:0008006" key="3">
    <source>
        <dbReference type="Google" id="ProtNLM"/>
    </source>
</evidence>
<dbReference type="EMBL" id="CP034951">
    <property type="protein sequence ID" value="QAA82310.1"/>
    <property type="molecule type" value="Genomic_DNA"/>
</dbReference>
<organism evidence="1 2">
    <name type="scientific">Aequorivita ciconiae</name>
    <dbReference type="NCBI Taxonomy" id="2494375"/>
    <lineage>
        <taxon>Bacteria</taxon>
        <taxon>Pseudomonadati</taxon>
        <taxon>Bacteroidota</taxon>
        <taxon>Flavobacteriia</taxon>
        <taxon>Flavobacteriales</taxon>
        <taxon>Flavobacteriaceae</taxon>
        <taxon>Aequorivita</taxon>
    </lineage>
</organism>